<evidence type="ECO:0000313" key="3">
    <source>
        <dbReference type="Proteomes" id="UP000245839"/>
    </source>
</evidence>
<evidence type="ECO:0000313" key="1">
    <source>
        <dbReference type="EMBL" id="PWJ12921.1"/>
    </source>
</evidence>
<sequence length="504" mass="54401">MDRIDLSDALEEAQRLLEAGDGAGAITLLDALPEGDAPGGQDAAETLLLRARAMIQKEAPGPALRCLLRAGEAGIPADAIDALYREMEGTRLPVEHELALLDWLAPQIARPAAVLRHARLLVRMRRFDEAEPVARRAAALDPASALAHRLIYVSVLRSDRPERAAEAIREALASPTKDPSYPALKMTLAGMEVEDRLALTEAIGKRWPSALGSAGRGGDLTLSGEGARGSKELQAYALALEGRLEEAAALAQEVEETNVGRHASVRKELASAVIAKVPGPEARLRPLIEDDGSEVVRSQPSQTGVTLLGLTDLAHQLGYPIRFVDAFCAATGAASLFLRDHSYRLFIGGVGSLAPDREGTIEALRHELVALKTERLIVVGQSSGGFSALRYGRELGAAEIYGFGIPSSIERFLTGPDSRARALIGKLRRTFPPEDLDLRTILPQIPSRAPIELYYGEDRDTDRGHAEDLEGMEGVTLHPQAGFNAHQVMPRLIADGRFQRWLEP</sequence>
<evidence type="ECO:0000313" key="2">
    <source>
        <dbReference type="EMBL" id="SSA50729.1"/>
    </source>
</evidence>
<dbReference type="SUPFAM" id="SSF53474">
    <property type="entry name" value="alpha/beta-Hydrolases"/>
    <property type="match status" value="1"/>
</dbReference>
<dbReference type="Proteomes" id="UP000245839">
    <property type="component" value="Unassembled WGS sequence"/>
</dbReference>
<dbReference type="AlphaFoldDB" id="A0A2Y9B915"/>
<dbReference type="OrthoDB" id="7841084at2"/>
<evidence type="ECO:0000313" key="4">
    <source>
        <dbReference type="Proteomes" id="UP000251571"/>
    </source>
</evidence>
<dbReference type="EMBL" id="QGDJ01000015">
    <property type="protein sequence ID" value="PWJ12921.1"/>
    <property type="molecule type" value="Genomic_DNA"/>
</dbReference>
<organism evidence="2 4">
    <name type="scientific">Jannaschia seohaensis</name>
    <dbReference type="NCBI Taxonomy" id="475081"/>
    <lineage>
        <taxon>Bacteria</taxon>
        <taxon>Pseudomonadati</taxon>
        <taxon>Pseudomonadota</taxon>
        <taxon>Alphaproteobacteria</taxon>
        <taxon>Rhodobacterales</taxon>
        <taxon>Roseobacteraceae</taxon>
        <taxon>Jannaschia</taxon>
    </lineage>
</organism>
<accession>A0A2Y9B915</accession>
<protein>
    <submittedName>
        <fullName evidence="2">Tetratricopeptide repeat-containing protein</fullName>
    </submittedName>
</protein>
<dbReference type="InterPro" id="IPR011990">
    <property type="entry name" value="TPR-like_helical_dom_sf"/>
</dbReference>
<dbReference type="RefSeq" id="WP_109566087.1">
    <property type="nucleotide sequence ID" value="NZ_QGDJ01000015.1"/>
</dbReference>
<reference evidence="2 4" key="1">
    <citation type="submission" date="2016-10" db="EMBL/GenBank/DDBJ databases">
        <authorList>
            <person name="Cai Z."/>
        </authorList>
    </citation>
    <scope>NUCLEOTIDE SEQUENCE [LARGE SCALE GENOMIC DNA]</scope>
    <source>
        <strain evidence="2 4">DSM 25227</strain>
    </source>
</reference>
<proteinExistence type="predicted"/>
<keyword evidence="3" id="KW-1185">Reference proteome</keyword>
<dbReference type="SUPFAM" id="SSF48452">
    <property type="entry name" value="TPR-like"/>
    <property type="match status" value="1"/>
</dbReference>
<dbReference type="Gene3D" id="1.25.40.10">
    <property type="entry name" value="Tetratricopeptide repeat domain"/>
    <property type="match status" value="1"/>
</dbReference>
<name>A0A2Y9B915_9RHOB</name>
<dbReference type="Proteomes" id="UP000251571">
    <property type="component" value="Unassembled WGS sequence"/>
</dbReference>
<dbReference type="EMBL" id="UETC01000015">
    <property type="protein sequence ID" value="SSA50729.1"/>
    <property type="molecule type" value="Genomic_DNA"/>
</dbReference>
<gene>
    <name evidence="1" type="ORF">BCF38_11557</name>
    <name evidence="2" type="ORF">SAMN05421539_11557</name>
</gene>
<reference evidence="1 3" key="2">
    <citation type="submission" date="2018-03" db="EMBL/GenBank/DDBJ databases">
        <title>Genomic Encyclopedia of Archaeal and Bacterial Type Strains, Phase II (KMG-II): from individual species to whole genera.</title>
        <authorList>
            <person name="Goeker M."/>
        </authorList>
    </citation>
    <scope>NUCLEOTIDE SEQUENCE [LARGE SCALE GENOMIC DNA]</scope>
    <source>
        <strain evidence="1 3">DSM 25227</strain>
    </source>
</reference>
<dbReference type="InterPro" id="IPR029058">
    <property type="entry name" value="AB_hydrolase_fold"/>
</dbReference>